<evidence type="ECO:0000313" key="2">
    <source>
        <dbReference type="Proteomes" id="UP001172101"/>
    </source>
</evidence>
<reference evidence="1" key="1">
    <citation type="submission" date="2023-06" db="EMBL/GenBank/DDBJ databases">
        <title>Genome-scale phylogeny and comparative genomics of the fungal order Sordariales.</title>
        <authorList>
            <consortium name="Lawrence Berkeley National Laboratory"/>
            <person name="Hensen N."/>
            <person name="Bonometti L."/>
            <person name="Westerberg I."/>
            <person name="Brannstrom I.O."/>
            <person name="Guillou S."/>
            <person name="Cros-Aarteil S."/>
            <person name="Calhoun S."/>
            <person name="Haridas S."/>
            <person name="Kuo A."/>
            <person name="Mondo S."/>
            <person name="Pangilinan J."/>
            <person name="Riley R."/>
            <person name="LaButti K."/>
            <person name="Andreopoulos B."/>
            <person name="Lipzen A."/>
            <person name="Chen C."/>
            <person name="Yanf M."/>
            <person name="Daum C."/>
            <person name="Ng V."/>
            <person name="Clum A."/>
            <person name="Steindorff A."/>
            <person name="Ohm R."/>
            <person name="Martin F."/>
            <person name="Silar P."/>
            <person name="Natvig D."/>
            <person name="Lalanne C."/>
            <person name="Gautier V."/>
            <person name="Ament-velasquez S.L."/>
            <person name="Kruys A."/>
            <person name="Hutchinson M.I."/>
            <person name="Powell A.J."/>
            <person name="Barry K."/>
            <person name="Miller A.N."/>
            <person name="Grigoriev I.V."/>
            <person name="Debuchy R."/>
            <person name="Gladieux P."/>
            <person name="Thoren M.H."/>
            <person name="Johannesson H."/>
        </authorList>
    </citation>
    <scope>NUCLEOTIDE SEQUENCE</scope>
    <source>
        <strain evidence="1">SMH2392-1A</strain>
    </source>
</reference>
<proteinExistence type="predicted"/>
<dbReference type="EMBL" id="JAUIRO010000006">
    <property type="protein sequence ID" value="KAK0709012.1"/>
    <property type="molecule type" value="Genomic_DNA"/>
</dbReference>
<dbReference type="RefSeq" id="XP_060292316.1">
    <property type="nucleotide sequence ID" value="XM_060434758.1"/>
</dbReference>
<dbReference type="Proteomes" id="UP001172101">
    <property type="component" value="Unassembled WGS sequence"/>
</dbReference>
<sequence length="54" mass="6015">DTRPCSRQPSFFASMVDSSTSMSDTANISRGIWAGHRLDITTLARHRDETNEMG</sequence>
<protein>
    <submittedName>
        <fullName evidence="1">Uncharacterized protein</fullName>
    </submittedName>
</protein>
<dbReference type="GeneID" id="85318028"/>
<feature type="non-terminal residue" evidence="1">
    <location>
        <position position="1"/>
    </location>
</feature>
<organism evidence="1 2">
    <name type="scientific">Lasiosphaeria miniovina</name>
    <dbReference type="NCBI Taxonomy" id="1954250"/>
    <lineage>
        <taxon>Eukaryota</taxon>
        <taxon>Fungi</taxon>
        <taxon>Dikarya</taxon>
        <taxon>Ascomycota</taxon>
        <taxon>Pezizomycotina</taxon>
        <taxon>Sordariomycetes</taxon>
        <taxon>Sordariomycetidae</taxon>
        <taxon>Sordariales</taxon>
        <taxon>Lasiosphaeriaceae</taxon>
        <taxon>Lasiosphaeria</taxon>
    </lineage>
</organism>
<keyword evidence="2" id="KW-1185">Reference proteome</keyword>
<accession>A0AA40DQ09</accession>
<gene>
    <name evidence="1" type="ORF">B0T26DRAFT_390425</name>
</gene>
<evidence type="ECO:0000313" key="1">
    <source>
        <dbReference type="EMBL" id="KAK0709012.1"/>
    </source>
</evidence>
<dbReference type="AlphaFoldDB" id="A0AA40DQ09"/>
<name>A0AA40DQ09_9PEZI</name>
<comment type="caution">
    <text evidence="1">The sequence shown here is derived from an EMBL/GenBank/DDBJ whole genome shotgun (WGS) entry which is preliminary data.</text>
</comment>